<reference evidence="1 2" key="1">
    <citation type="submission" date="2020-03" db="EMBL/GenBank/DDBJ databases">
        <title>Draft Genome Sequence of Cudoniella acicularis.</title>
        <authorList>
            <person name="Buettner E."/>
            <person name="Kellner H."/>
        </authorList>
    </citation>
    <scope>NUCLEOTIDE SEQUENCE [LARGE SCALE GENOMIC DNA]</scope>
    <source>
        <strain evidence="1 2">DSM 108380</strain>
    </source>
</reference>
<sequence length="270" mass="30335">MHAKPHLTLVKRKMMGSMGRDGKRGEAGLSKNMQQHVLKKPIAVEKGTKRKEEETWWECWALSRREYWYKAVSKEPKWTSAGSVPNFEDGVEGLTGLGCKSGWVMKRTVVVPRPRVCYPAPGPHEEYFISGAFAATHGKGATHRFSIFWPVEDVRMAMKQRRCAMEYPPMENPRIDEMRLLGGEISQSVRGLQEAGKVSLFTQEQQASPLPMIYSKRGNGQLSFPSPSGYSVYGILSNSEVEDDVCTKGLGGSIYVFRPFSRLDLGYSYA</sequence>
<organism evidence="1 2">
    <name type="scientific">Cudoniella acicularis</name>
    <dbReference type="NCBI Taxonomy" id="354080"/>
    <lineage>
        <taxon>Eukaryota</taxon>
        <taxon>Fungi</taxon>
        <taxon>Dikarya</taxon>
        <taxon>Ascomycota</taxon>
        <taxon>Pezizomycotina</taxon>
        <taxon>Leotiomycetes</taxon>
        <taxon>Helotiales</taxon>
        <taxon>Tricladiaceae</taxon>
        <taxon>Cudoniella</taxon>
    </lineage>
</organism>
<gene>
    <name evidence="1" type="ORF">G7Y89_g13165</name>
</gene>
<dbReference type="EMBL" id="JAAMPI010001491">
    <property type="protein sequence ID" value="KAF4625004.1"/>
    <property type="molecule type" value="Genomic_DNA"/>
</dbReference>
<dbReference type="AlphaFoldDB" id="A0A8H4VYZ0"/>
<proteinExistence type="predicted"/>
<keyword evidence="2" id="KW-1185">Reference proteome</keyword>
<evidence type="ECO:0000313" key="1">
    <source>
        <dbReference type="EMBL" id="KAF4625004.1"/>
    </source>
</evidence>
<evidence type="ECO:0000313" key="2">
    <source>
        <dbReference type="Proteomes" id="UP000566819"/>
    </source>
</evidence>
<comment type="caution">
    <text evidence="1">The sequence shown here is derived from an EMBL/GenBank/DDBJ whole genome shotgun (WGS) entry which is preliminary data.</text>
</comment>
<dbReference type="Proteomes" id="UP000566819">
    <property type="component" value="Unassembled WGS sequence"/>
</dbReference>
<protein>
    <submittedName>
        <fullName evidence="1">Uncharacterized protein</fullName>
    </submittedName>
</protein>
<name>A0A8H4VYZ0_9HELO</name>
<accession>A0A8H4VYZ0</accession>